<reference evidence="2" key="1">
    <citation type="journal article" date="2020" name="New Phytol.">
        <title>Comparative genomics reveals dynamic genome evolution in host specialist ectomycorrhizal fungi.</title>
        <authorList>
            <person name="Lofgren L.A."/>
            <person name="Nguyen N.H."/>
            <person name="Vilgalys R."/>
            <person name="Ruytinx J."/>
            <person name="Liao H.L."/>
            <person name="Branco S."/>
            <person name="Kuo A."/>
            <person name="LaButti K."/>
            <person name="Lipzen A."/>
            <person name="Andreopoulos W."/>
            <person name="Pangilinan J."/>
            <person name="Riley R."/>
            <person name="Hundley H."/>
            <person name="Na H."/>
            <person name="Barry K."/>
            <person name="Grigoriev I.V."/>
            <person name="Stajich J.E."/>
            <person name="Kennedy P.G."/>
        </authorList>
    </citation>
    <scope>NUCLEOTIDE SEQUENCE</scope>
    <source>
        <strain evidence="2">FC203</strain>
    </source>
</reference>
<evidence type="ECO:0000313" key="3">
    <source>
        <dbReference type="Proteomes" id="UP001195769"/>
    </source>
</evidence>
<feature type="compositionally biased region" description="Low complexity" evidence="1">
    <location>
        <begin position="411"/>
        <end position="429"/>
    </location>
</feature>
<dbReference type="Proteomes" id="UP001195769">
    <property type="component" value="Unassembled WGS sequence"/>
</dbReference>
<sequence length="460" mass="50506">MLHLSGNTFDNDSDEEPFIESVAIPGPNASKGDLVEALKALQVQVQKLVEDNYTLHEENKVLITEKPKRKCRVEAPDELVAHEQTIILYARKYGLTAEMFPNPDLLSKPHPENPTSFDSRDQYLTAMTQESAFLNELFHHFPDHVHSAMESLYFSDLISIVMKSISEARSSEINKLCGVTGDIFGLPGMYFANTNYCRADVTEIRDMLGVSATNPKYKTFPPVLFLGMQEDLSLKTVFRNWELLAKVLKAALRGVTSLHQETSGGPKTNTRKWNLEQVTPGSIAWATVIAIFLLSPDMEFQKSGLGKSSGINYKDLFYHYKKLLLTKWDSHRIQTIVQNINREVFGSAKSSASGPAGQEDHSSEIIHTMSVLDMDNNSESDVPMPSSTAQAATASQSDVIEAAQPPEHFVTSPLSAASSPSSASTLSTASRKHAKVPVTTGLEATTTVVMVQDSDVGPGP</sequence>
<name>A0AAD4HML2_9AGAM</name>
<comment type="caution">
    <text evidence="2">The sequence shown here is derived from an EMBL/GenBank/DDBJ whole genome shotgun (WGS) entry which is preliminary data.</text>
</comment>
<evidence type="ECO:0000313" key="2">
    <source>
        <dbReference type="EMBL" id="KAG1901004.1"/>
    </source>
</evidence>
<dbReference type="RefSeq" id="XP_041226580.1">
    <property type="nucleotide sequence ID" value="XM_041366953.1"/>
</dbReference>
<feature type="region of interest" description="Disordered" evidence="1">
    <location>
        <begin position="410"/>
        <end position="438"/>
    </location>
</feature>
<proteinExistence type="predicted"/>
<dbReference type="EMBL" id="JABBWK010000024">
    <property type="protein sequence ID" value="KAG1901004.1"/>
    <property type="molecule type" value="Genomic_DNA"/>
</dbReference>
<organism evidence="2 3">
    <name type="scientific">Suillus fuscotomentosus</name>
    <dbReference type="NCBI Taxonomy" id="1912939"/>
    <lineage>
        <taxon>Eukaryota</taxon>
        <taxon>Fungi</taxon>
        <taxon>Dikarya</taxon>
        <taxon>Basidiomycota</taxon>
        <taxon>Agaricomycotina</taxon>
        <taxon>Agaricomycetes</taxon>
        <taxon>Agaricomycetidae</taxon>
        <taxon>Boletales</taxon>
        <taxon>Suillineae</taxon>
        <taxon>Suillaceae</taxon>
        <taxon>Suillus</taxon>
    </lineage>
</organism>
<feature type="region of interest" description="Disordered" evidence="1">
    <location>
        <begin position="375"/>
        <end position="397"/>
    </location>
</feature>
<accession>A0AAD4HML2</accession>
<evidence type="ECO:0000256" key="1">
    <source>
        <dbReference type="SAM" id="MobiDB-lite"/>
    </source>
</evidence>
<keyword evidence="3" id="KW-1185">Reference proteome</keyword>
<dbReference type="InterPro" id="IPR046521">
    <property type="entry name" value="DUF6698"/>
</dbReference>
<dbReference type="GeneID" id="64661251"/>
<dbReference type="Pfam" id="PF20414">
    <property type="entry name" value="DUF6698"/>
    <property type="match status" value="1"/>
</dbReference>
<gene>
    <name evidence="2" type="ORF">F5891DRAFT_1188113</name>
</gene>
<dbReference type="AlphaFoldDB" id="A0AAD4HML2"/>
<feature type="compositionally biased region" description="Low complexity" evidence="1">
    <location>
        <begin position="386"/>
        <end position="397"/>
    </location>
</feature>
<protein>
    <submittedName>
        <fullName evidence="2">Uncharacterized protein</fullName>
    </submittedName>
</protein>